<evidence type="ECO:0000256" key="4">
    <source>
        <dbReference type="SAM" id="MobiDB-lite"/>
    </source>
</evidence>
<feature type="repeat" description="TPR" evidence="3">
    <location>
        <begin position="492"/>
        <end position="525"/>
    </location>
</feature>
<feature type="compositionally biased region" description="Basic and acidic residues" evidence="4">
    <location>
        <begin position="583"/>
        <end position="594"/>
    </location>
</feature>
<evidence type="ECO:0000256" key="1">
    <source>
        <dbReference type="ARBA" id="ARBA00022737"/>
    </source>
</evidence>
<dbReference type="AlphaFoldDB" id="A0A0S3PT20"/>
<proteinExistence type="predicted"/>
<evidence type="ECO:0000256" key="3">
    <source>
        <dbReference type="PROSITE-ProRule" id="PRU00339"/>
    </source>
</evidence>
<dbReference type="InterPro" id="IPR019734">
    <property type="entry name" value="TPR_rpt"/>
</dbReference>
<keyword evidence="5" id="KW-0732">Signal</keyword>
<dbReference type="Pfam" id="PF07719">
    <property type="entry name" value="TPR_2"/>
    <property type="match status" value="1"/>
</dbReference>
<feature type="repeat" description="TPR" evidence="3">
    <location>
        <begin position="423"/>
        <end position="456"/>
    </location>
</feature>
<dbReference type="InterPro" id="IPR013105">
    <property type="entry name" value="TPR_2"/>
</dbReference>
<accession>A0A0S3PT20</accession>
<dbReference type="KEGG" id="vgo:GJW-30_1_01582"/>
<keyword evidence="1" id="KW-0677">Repeat</keyword>
<dbReference type="Gene3D" id="1.25.40.10">
    <property type="entry name" value="Tetratricopeptide repeat domain"/>
    <property type="match status" value="2"/>
</dbReference>
<organism evidence="6 7">
    <name type="scientific">Variibacter gotjawalensis</name>
    <dbReference type="NCBI Taxonomy" id="1333996"/>
    <lineage>
        <taxon>Bacteria</taxon>
        <taxon>Pseudomonadati</taxon>
        <taxon>Pseudomonadota</taxon>
        <taxon>Alphaproteobacteria</taxon>
        <taxon>Hyphomicrobiales</taxon>
        <taxon>Nitrobacteraceae</taxon>
        <taxon>Variibacter</taxon>
    </lineage>
</organism>
<dbReference type="SUPFAM" id="SSF48452">
    <property type="entry name" value="TPR-like"/>
    <property type="match status" value="3"/>
</dbReference>
<name>A0A0S3PT20_9BRAD</name>
<feature type="region of interest" description="Disordered" evidence="4">
    <location>
        <begin position="567"/>
        <end position="594"/>
    </location>
</feature>
<dbReference type="SMART" id="SM00028">
    <property type="entry name" value="TPR"/>
    <property type="match status" value="9"/>
</dbReference>
<sequence length="594" mass="65466">MTRSTMFRSAAGLLLAASALFPTAIAAQGSTASTPPAPAPYLSPQELARISPAGTYLAARAAGLQKDAAAASAYYRAALRADPRNFELLSNAFLSVLIDGDVDEAVRIAERIVQINKTHRIARLALGVQAIKRKQFQNARQQLAQSVRDPITDLTSGLLTAWSQVGSGDPKAAVATIDKMQGPDWYSIFKDLHSGLILDMAGRSKEAGPYLQKAHQVDPNALRTVEALGRWTSRNGTQEEALKVFEAFDKLLPRHPLIVDSMDEIKAGQKLSPMIDSVQAGAAEALHGLGASLGRQGGEDLGLVYLQLAVYLQPKHALALLSLADIYENLKKPEVAIKFYERIPQDSPLRRNADIQLAVNYDAIERTDDAKAALNKLIAANPQDLEAIVALGNILRVRKSFAECAQVYGQAIAAIKTPEKSNWPVFYYRGMCHERAKDWDKAEADFKKALELFPEQPYVLNYLGYSWVDHGKNLDEGMKMIRRAVEQRPDDGYIVDSLGWAHYRLGEFEEATKHLERAVELKPEDPTINDHLGDAYWKVGRILEARFQWSHARDLKPEPDELKKIEEKLKSGLVEGETPSSAKAEEPKKNGDGG</sequence>
<dbReference type="Pfam" id="PF13181">
    <property type="entry name" value="TPR_8"/>
    <property type="match status" value="1"/>
</dbReference>
<dbReference type="InterPro" id="IPR011990">
    <property type="entry name" value="TPR-like_helical_dom_sf"/>
</dbReference>
<feature type="chain" id="PRO_5006615621" evidence="5">
    <location>
        <begin position="27"/>
        <end position="594"/>
    </location>
</feature>
<dbReference type="PANTHER" id="PTHR12558">
    <property type="entry name" value="CELL DIVISION CYCLE 16,23,27"/>
    <property type="match status" value="1"/>
</dbReference>
<evidence type="ECO:0000313" key="6">
    <source>
        <dbReference type="EMBL" id="BAT59053.1"/>
    </source>
</evidence>
<dbReference type="PANTHER" id="PTHR12558:SF13">
    <property type="entry name" value="CELL DIVISION CYCLE PROTEIN 27 HOMOLOG"/>
    <property type="match status" value="1"/>
</dbReference>
<feature type="signal peptide" evidence="5">
    <location>
        <begin position="1"/>
        <end position="26"/>
    </location>
</feature>
<evidence type="ECO:0000256" key="2">
    <source>
        <dbReference type="ARBA" id="ARBA00022803"/>
    </source>
</evidence>
<protein>
    <submittedName>
        <fullName evidence="6">Cellulose synthase subunit BcsC</fullName>
    </submittedName>
</protein>
<dbReference type="PROSITE" id="PS50005">
    <property type="entry name" value="TPR"/>
    <property type="match status" value="2"/>
</dbReference>
<dbReference type="PROSITE" id="PS50293">
    <property type="entry name" value="TPR_REGION"/>
    <property type="match status" value="1"/>
</dbReference>
<keyword evidence="7" id="KW-1185">Reference proteome</keyword>
<evidence type="ECO:0000256" key="5">
    <source>
        <dbReference type="SAM" id="SignalP"/>
    </source>
</evidence>
<evidence type="ECO:0000313" key="7">
    <source>
        <dbReference type="Proteomes" id="UP000236884"/>
    </source>
</evidence>
<dbReference type="Pfam" id="PF13432">
    <property type="entry name" value="TPR_16"/>
    <property type="match status" value="1"/>
</dbReference>
<keyword evidence="2 3" id="KW-0802">TPR repeat</keyword>
<dbReference type="Pfam" id="PF13414">
    <property type="entry name" value="TPR_11"/>
    <property type="match status" value="1"/>
</dbReference>
<dbReference type="EMBL" id="AP014946">
    <property type="protein sequence ID" value="BAT59053.1"/>
    <property type="molecule type" value="Genomic_DNA"/>
</dbReference>
<gene>
    <name evidence="6" type="ORF">GJW-30_1_01582</name>
</gene>
<dbReference type="Proteomes" id="UP000236884">
    <property type="component" value="Chromosome"/>
</dbReference>
<reference evidence="6 7" key="1">
    <citation type="submission" date="2015-08" db="EMBL/GenBank/DDBJ databases">
        <title>Investigation of the bacterial diversity of lava forest soil.</title>
        <authorList>
            <person name="Lee J.S."/>
        </authorList>
    </citation>
    <scope>NUCLEOTIDE SEQUENCE [LARGE SCALE GENOMIC DNA]</scope>
    <source>
        <strain evidence="6 7">GJW-30</strain>
    </source>
</reference>